<dbReference type="Pfam" id="PF00550">
    <property type="entry name" value="PP-binding"/>
    <property type="match status" value="1"/>
</dbReference>
<keyword evidence="1" id="KW-0596">Phosphopantetheine</keyword>
<evidence type="ECO:0000313" key="5">
    <source>
        <dbReference type="Proteomes" id="UP000289708"/>
    </source>
</evidence>
<dbReference type="SUPFAM" id="SSF47336">
    <property type="entry name" value="ACP-like"/>
    <property type="match status" value="1"/>
</dbReference>
<reference evidence="4 5" key="1">
    <citation type="submission" date="2018-12" db="EMBL/GenBank/DDBJ databases">
        <title>bacterium Hansschlegelia zhihuaiae S113.</title>
        <authorList>
            <person name="He J."/>
        </authorList>
    </citation>
    <scope>NUCLEOTIDE SEQUENCE [LARGE SCALE GENOMIC DNA]</scope>
    <source>
        <strain evidence="4 5">S 113</strain>
    </source>
</reference>
<evidence type="ECO:0000256" key="2">
    <source>
        <dbReference type="ARBA" id="ARBA00022553"/>
    </source>
</evidence>
<dbReference type="RefSeq" id="WP_128776689.1">
    <property type="nucleotide sequence ID" value="NZ_RYFI01000004.1"/>
</dbReference>
<dbReference type="SMART" id="SM00823">
    <property type="entry name" value="PKS_PP"/>
    <property type="match status" value="1"/>
</dbReference>
<keyword evidence="5" id="KW-1185">Reference proteome</keyword>
<evidence type="ECO:0000259" key="3">
    <source>
        <dbReference type="PROSITE" id="PS50075"/>
    </source>
</evidence>
<dbReference type="OrthoDB" id="8479929at2"/>
<dbReference type="GO" id="GO:0031177">
    <property type="term" value="F:phosphopantetheine binding"/>
    <property type="evidence" value="ECO:0007669"/>
    <property type="project" value="InterPro"/>
</dbReference>
<organism evidence="4 5">
    <name type="scientific">Hansschlegelia zhihuaiae</name>
    <dbReference type="NCBI Taxonomy" id="405005"/>
    <lineage>
        <taxon>Bacteria</taxon>
        <taxon>Pseudomonadati</taxon>
        <taxon>Pseudomonadota</taxon>
        <taxon>Alphaproteobacteria</taxon>
        <taxon>Hyphomicrobiales</taxon>
        <taxon>Methylopilaceae</taxon>
        <taxon>Hansschlegelia</taxon>
    </lineage>
</organism>
<proteinExistence type="predicted"/>
<gene>
    <name evidence="4" type="ORF">EK403_06560</name>
</gene>
<dbReference type="PROSITE" id="PS50075">
    <property type="entry name" value="CARRIER"/>
    <property type="match status" value="1"/>
</dbReference>
<dbReference type="Gene3D" id="1.10.1200.10">
    <property type="entry name" value="ACP-like"/>
    <property type="match status" value="1"/>
</dbReference>
<dbReference type="InterPro" id="IPR009081">
    <property type="entry name" value="PP-bd_ACP"/>
</dbReference>
<dbReference type="AlphaFoldDB" id="A0A4Q0MLA8"/>
<dbReference type="InterPro" id="IPR020806">
    <property type="entry name" value="PKS_PP-bd"/>
</dbReference>
<dbReference type="EMBL" id="RYFI01000004">
    <property type="protein sequence ID" value="RXF74464.1"/>
    <property type="molecule type" value="Genomic_DNA"/>
</dbReference>
<evidence type="ECO:0000256" key="1">
    <source>
        <dbReference type="ARBA" id="ARBA00022450"/>
    </source>
</evidence>
<keyword evidence="2" id="KW-0597">Phosphoprotein</keyword>
<dbReference type="InterPro" id="IPR036736">
    <property type="entry name" value="ACP-like_sf"/>
</dbReference>
<protein>
    <submittedName>
        <fullName evidence="4">Acyl carrier protein</fullName>
    </submittedName>
</protein>
<evidence type="ECO:0000313" key="4">
    <source>
        <dbReference type="EMBL" id="RXF74464.1"/>
    </source>
</evidence>
<name>A0A4Q0MLA8_9HYPH</name>
<accession>A0A4Q0MLA8</accession>
<comment type="caution">
    <text evidence="4">The sequence shown here is derived from an EMBL/GenBank/DDBJ whole genome shotgun (WGS) entry which is preliminary data.</text>
</comment>
<dbReference type="Proteomes" id="UP000289708">
    <property type="component" value="Unassembled WGS sequence"/>
</dbReference>
<sequence length="90" mass="9732">MNDVPTVTLDAVREWMIGYVSSTLEIPREVAAPDATFDTYGLDSAEGVIMAGVIEEEFGIEIDPAVFFEDPTINGVAAVVVRLRREQTGG</sequence>
<feature type="domain" description="Carrier" evidence="3">
    <location>
        <begin position="10"/>
        <end position="84"/>
    </location>
</feature>